<keyword evidence="10" id="KW-0408">Iron</keyword>
<dbReference type="InterPro" id="IPR004036">
    <property type="entry name" value="Endonuclease-III-like_CS2"/>
</dbReference>
<dbReference type="PANTHER" id="PTHR42944">
    <property type="entry name" value="ADENINE DNA GLYCOSYLASE"/>
    <property type="match status" value="1"/>
</dbReference>
<evidence type="ECO:0000259" key="14">
    <source>
        <dbReference type="SMART" id="SM00478"/>
    </source>
</evidence>
<dbReference type="InterPro" id="IPR023170">
    <property type="entry name" value="HhH_base_excis_C"/>
</dbReference>
<feature type="domain" description="HhH-GPD" evidence="14">
    <location>
        <begin position="36"/>
        <end position="187"/>
    </location>
</feature>
<dbReference type="Proteomes" id="UP001215216">
    <property type="component" value="Chromosome"/>
</dbReference>
<dbReference type="PANTHER" id="PTHR42944:SF1">
    <property type="entry name" value="ADENINE DNA GLYCOSYLASE"/>
    <property type="match status" value="1"/>
</dbReference>
<evidence type="ECO:0000313" key="16">
    <source>
        <dbReference type="Proteomes" id="UP001215216"/>
    </source>
</evidence>
<evidence type="ECO:0000313" key="15">
    <source>
        <dbReference type="EMBL" id="WFM83115.1"/>
    </source>
</evidence>
<dbReference type="InterPro" id="IPR011257">
    <property type="entry name" value="DNA_glycosylase"/>
</dbReference>
<dbReference type="InterPro" id="IPR004035">
    <property type="entry name" value="Endouclease-III_FeS-bd_BS"/>
</dbReference>
<organism evidence="15 16">
    <name type="scientific">Arcanobacterium canis</name>
    <dbReference type="NCBI Taxonomy" id="999183"/>
    <lineage>
        <taxon>Bacteria</taxon>
        <taxon>Bacillati</taxon>
        <taxon>Actinomycetota</taxon>
        <taxon>Actinomycetes</taxon>
        <taxon>Actinomycetales</taxon>
        <taxon>Actinomycetaceae</taxon>
        <taxon>Arcanobacterium</taxon>
    </lineage>
</organism>
<keyword evidence="9" id="KW-0378">Hydrolase</keyword>
<dbReference type="EC" id="3.2.2.31" evidence="4"/>
<name>A0ABY8FZX1_9ACTO</name>
<keyword evidence="13" id="KW-0326">Glycosidase</keyword>
<evidence type="ECO:0000256" key="7">
    <source>
        <dbReference type="ARBA" id="ARBA00022723"/>
    </source>
</evidence>
<proteinExistence type="inferred from homology"/>
<dbReference type="Pfam" id="PF10576">
    <property type="entry name" value="EndIII_4Fe-2S"/>
    <property type="match status" value="1"/>
</dbReference>
<evidence type="ECO:0000256" key="9">
    <source>
        <dbReference type="ARBA" id="ARBA00022801"/>
    </source>
</evidence>
<dbReference type="SMART" id="SM00525">
    <property type="entry name" value="FES"/>
    <property type="match status" value="1"/>
</dbReference>
<dbReference type="InterPro" id="IPR000445">
    <property type="entry name" value="HhH_motif"/>
</dbReference>
<keyword evidence="12" id="KW-0234">DNA repair</keyword>
<dbReference type="InterPro" id="IPR003651">
    <property type="entry name" value="Endonuclease3_FeS-loop_motif"/>
</dbReference>
<comment type="catalytic activity">
    <reaction evidence="1">
        <text>Hydrolyzes free adenine bases from 7,8-dihydro-8-oxoguanine:adenine mismatched double-stranded DNA, leaving an apurinic site.</text>
        <dbReference type="EC" id="3.2.2.31"/>
    </reaction>
</comment>
<keyword evidence="7" id="KW-0479">Metal-binding</keyword>
<dbReference type="SUPFAM" id="SSF48150">
    <property type="entry name" value="DNA-glycosylase"/>
    <property type="match status" value="1"/>
</dbReference>
<dbReference type="RefSeq" id="WP_278012540.1">
    <property type="nucleotide sequence ID" value="NZ_CP121208.1"/>
</dbReference>
<dbReference type="Pfam" id="PF00730">
    <property type="entry name" value="HhH-GPD"/>
    <property type="match status" value="1"/>
</dbReference>
<evidence type="ECO:0000256" key="12">
    <source>
        <dbReference type="ARBA" id="ARBA00023204"/>
    </source>
</evidence>
<dbReference type="Pfam" id="PF00633">
    <property type="entry name" value="HHH"/>
    <property type="match status" value="1"/>
</dbReference>
<comment type="cofactor">
    <cofactor evidence="2">
        <name>[4Fe-4S] cluster</name>
        <dbReference type="ChEBI" id="CHEBI:49883"/>
    </cofactor>
</comment>
<keyword evidence="6" id="KW-0004">4Fe-4S</keyword>
<dbReference type="InterPro" id="IPR003265">
    <property type="entry name" value="HhH-GPD_domain"/>
</dbReference>
<evidence type="ECO:0000256" key="5">
    <source>
        <dbReference type="ARBA" id="ARBA00022023"/>
    </source>
</evidence>
<evidence type="ECO:0000256" key="3">
    <source>
        <dbReference type="ARBA" id="ARBA00008343"/>
    </source>
</evidence>
<dbReference type="PROSITE" id="PS00764">
    <property type="entry name" value="ENDONUCLEASE_III_1"/>
    <property type="match status" value="1"/>
</dbReference>
<dbReference type="SMART" id="SM00478">
    <property type="entry name" value="ENDO3c"/>
    <property type="match status" value="1"/>
</dbReference>
<keyword evidence="16" id="KW-1185">Reference proteome</keyword>
<evidence type="ECO:0000256" key="2">
    <source>
        <dbReference type="ARBA" id="ARBA00001966"/>
    </source>
</evidence>
<dbReference type="Gene3D" id="1.10.340.30">
    <property type="entry name" value="Hypothetical protein, domain 2"/>
    <property type="match status" value="1"/>
</dbReference>
<evidence type="ECO:0000256" key="1">
    <source>
        <dbReference type="ARBA" id="ARBA00000843"/>
    </source>
</evidence>
<evidence type="ECO:0000256" key="13">
    <source>
        <dbReference type="ARBA" id="ARBA00023295"/>
    </source>
</evidence>
<reference evidence="15 16" key="1">
    <citation type="submission" date="2023-03" db="EMBL/GenBank/DDBJ databases">
        <title>Complete genome of Arcanobacterium canis strain DSM 25104 isolated in 2010 from a canine otitis externa in Germany.</title>
        <authorList>
            <person name="Borowiak M."/>
            <person name="Kreitlow A."/>
            <person name="Malorny B."/>
            <person name="Laemmler C."/>
            <person name="Prenger-Berninghoff E."/>
            <person name="Ploetz M."/>
            <person name="Abdulmawjood A."/>
        </authorList>
    </citation>
    <scope>NUCLEOTIDE SEQUENCE [LARGE SCALE GENOMIC DNA]</scope>
    <source>
        <strain evidence="15 16">DSM 25104</strain>
    </source>
</reference>
<dbReference type="CDD" id="cd00056">
    <property type="entry name" value="ENDO3c"/>
    <property type="match status" value="1"/>
</dbReference>
<dbReference type="PROSITE" id="PS01155">
    <property type="entry name" value="ENDONUCLEASE_III_2"/>
    <property type="match status" value="1"/>
</dbReference>
<evidence type="ECO:0000256" key="11">
    <source>
        <dbReference type="ARBA" id="ARBA00023014"/>
    </source>
</evidence>
<comment type="similarity">
    <text evidence="3">Belongs to the Nth/MutY family.</text>
</comment>
<sequence length="288" mass="32219">MNKRYSILVNWFETNGRDLPWRRTRDPWAILVCEVMSHQTPLSRVEPIWNAWMHRWPTPEALVEASPAEILVAWDRLGYPSRALRLAQCAKVVTDEFGGQLPRSRTDLLSLPGVGPYTADAVIAFAFHERSVVLDTNIRRVLARWDGAALPPPTLTKAEIARADAAVPHAPGHAWQWNMAIMEFGELLCTARKPACDQCPLSATCAWFLAGRPSDEHAHKRKTQAWKGTNRQARGAIMAILRQSPDGIDAAELELASGIEPERYTVALEGLINDSLVERHGSDIRLPR</sequence>
<evidence type="ECO:0000256" key="6">
    <source>
        <dbReference type="ARBA" id="ARBA00022485"/>
    </source>
</evidence>
<accession>A0ABY8FZX1</accession>
<keyword evidence="11" id="KW-0411">Iron-sulfur</keyword>
<dbReference type="InterPro" id="IPR044298">
    <property type="entry name" value="MIG/MutY"/>
</dbReference>
<evidence type="ECO:0000256" key="4">
    <source>
        <dbReference type="ARBA" id="ARBA00012045"/>
    </source>
</evidence>
<dbReference type="Gene3D" id="1.10.1670.10">
    <property type="entry name" value="Helix-hairpin-Helix base-excision DNA repair enzymes (C-terminal)"/>
    <property type="match status" value="1"/>
</dbReference>
<evidence type="ECO:0000256" key="8">
    <source>
        <dbReference type="ARBA" id="ARBA00022763"/>
    </source>
</evidence>
<dbReference type="EMBL" id="CP121208">
    <property type="protein sequence ID" value="WFM83115.1"/>
    <property type="molecule type" value="Genomic_DNA"/>
</dbReference>
<evidence type="ECO:0000256" key="10">
    <source>
        <dbReference type="ARBA" id="ARBA00023004"/>
    </source>
</evidence>
<protein>
    <recommendedName>
        <fullName evidence="5">Adenine DNA glycosylase</fullName>
        <ecNumber evidence="4">3.2.2.31</ecNumber>
    </recommendedName>
</protein>
<keyword evidence="8" id="KW-0227">DNA damage</keyword>
<gene>
    <name evidence="15" type="ORF">P7079_06890</name>
</gene>